<gene>
    <name evidence="1" type="ORF">GCM10017566_37940</name>
</gene>
<dbReference type="Proteomes" id="UP000658656">
    <property type="component" value="Unassembled WGS sequence"/>
</dbReference>
<sequence length="54" mass="5901">MASVLDDADLPLSAIADQLGNTQKVADKHYRKRRVANDASAQALERMFDEEPGA</sequence>
<reference evidence="1" key="2">
    <citation type="submission" date="2020-09" db="EMBL/GenBank/DDBJ databases">
        <authorList>
            <person name="Sun Q."/>
            <person name="Zhou Y."/>
        </authorList>
    </citation>
    <scope>NUCLEOTIDE SEQUENCE</scope>
    <source>
        <strain evidence="1">CGMCC 4.7679</strain>
    </source>
</reference>
<name>A0A8H9IT93_9PSEU</name>
<dbReference type="RefSeq" id="WP_183176625.1">
    <property type="nucleotide sequence ID" value="NZ_BNAV01000005.1"/>
</dbReference>
<comment type="caution">
    <text evidence="1">The sequence shown here is derived from an EMBL/GenBank/DDBJ whole genome shotgun (WGS) entry which is preliminary data.</text>
</comment>
<keyword evidence="2" id="KW-1185">Reference proteome</keyword>
<proteinExistence type="predicted"/>
<accession>A0A8H9IT93</accession>
<dbReference type="EMBL" id="BNAV01000005">
    <property type="protein sequence ID" value="GHF60965.1"/>
    <property type="molecule type" value="Genomic_DNA"/>
</dbReference>
<organism evidence="1 2">
    <name type="scientific">Amycolatopsis bartoniae</name>
    <dbReference type="NCBI Taxonomy" id="941986"/>
    <lineage>
        <taxon>Bacteria</taxon>
        <taxon>Bacillati</taxon>
        <taxon>Actinomycetota</taxon>
        <taxon>Actinomycetes</taxon>
        <taxon>Pseudonocardiales</taxon>
        <taxon>Pseudonocardiaceae</taxon>
        <taxon>Amycolatopsis</taxon>
    </lineage>
</organism>
<dbReference type="AlphaFoldDB" id="A0A8H9IT93"/>
<protein>
    <submittedName>
        <fullName evidence="1">Uncharacterized protein</fullName>
    </submittedName>
</protein>
<evidence type="ECO:0000313" key="1">
    <source>
        <dbReference type="EMBL" id="GHF60965.1"/>
    </source>
</evidence>
<reference evidence="1" key="1">
    <citation type="journal article" date="2014" name="Int. J. Syst. Evol. Microbiol.">
        <title>Complete genome sequence of Corynebacterium casei LMG S-19264T (=DSM 44701T), isolated from a smear-ripened cheese.</title>
        <authorList>
            <consortium name="US DOE Joint Genome Institute (JGI-PGF)"/>
            <person name="Walter F."/>
            <person name="Albersmeier A."/>
            <person name="Kalinowski J."/>
            <person name="Ruckert C."/>
        </authorList>
    </citation>
    <scope>NUCLEOTIDE SEQUENCE</scope>
    <source>
        <strain evidence="1">CGMCC 4.7679</strain>
    </source>
</reference>
<evidence type="ECO:0000313" key="2">
    <source>
        <dbReference type="Proteomes" id="UP000658656"/>
    </source>
</evidence>